<feature type="domain" description="Extracellular matrix-binding protein ebh GA module" evidence="3">
    <location>
        <begin position="684"/>
        <end position="743"/>
    </location>
</feature>
<dbReference type="Proteomes" id="UP000501747">
    <property type="component" value="Chromosome"/>
</dbReference>
<feature type="coiled-coil region" evidence="1">
    <location>
        <begin position="432"/>
        <end position="469"/>
    </location>
</feature>
<dbReference type="SUPFAM" id="SSF55797">
    <property type="entry name" value="PR-1-like"/>
    <property type="match status" value="1"/>
</dbReference>
<reference evidence="4 5" key="1">
    <citation type="submission" date="2020-03" db="EMBL/GenBank/DDBJ databases">
        <title>Vagococcus sp. nov., isolated from beetles.</title>
        <authorList>
            <person name="Hyun D.-W."/>
            <person name="Bae J.-W."/>
        </authorList>
    </citation>
    <scope>NUCLEOTIDE SEQUENCE [LARGE SCALE GENOMIC DNA]</scope>
    <source>
        <strain evidence="4 5">HDW17B</strain>
    </source>
</reference>
<dbReference type="InterPro" id="IPR009063">
    <property type="entry name" value="Ig/albumin-bd_sf"/>
</dbReference>
<feature type="region of interest" description="Disordered" evidence="2">
    <location>
        <begin position="561"/>
        <end position="582"/>
    </location>
</feature>
<feature type="domain" description="Extracellular matrix-binding protein ebh GA module" evidence="3">
    <location>
        <begin position="815"/>
        <end position="864"/>
    </location>
</feature>
<feature type="compositionally biased region" description="Polar residues" evidence="2">
    <location>
        <begin position="563"/>
        <end position="575"/>
    </location>
</feature>
<dbReference type="PANTHER" id="PTHR31157">
    <property type="entry name" value="SCP DOMAIN-CONTAINING PROTEIN"/>
    <property type="match status" value="1"/>
</dbReference>
<feature type="region of interest" description="Disordered" evidence="2">
    <location>
        <begin position="684"/>
        <end position="704"/>
    </location>
</feature>
<dbReference type="SMART" id="SM00844">
    <property type="entry name" value="GA"/>
    <property type="match status" value="7"/>
</dbReference>
<gene>
    <name evidence="4" type="ORF">G7082_07590</name>
</gene>
<feature type="region of interest" description="Disordered" evidence="2">
    <location>
        <begin position="150"/>
        <end position="211"/>
    </location>
</feature>
<dbReference type="EMBL" id="CP049887">
    <property type="protein sequence ID" value="QIL48365.1"/>
    <property type="molecule type" value="Genomic_DNA"/>
</dbReference>
<evidence type="ECO:0000256" key="2">
    <source>
        <dbReference type="SAM" id="MobiDB-lite"/>
    </source>
</evidence>
<feature type="compositionally biased region" description="Polar residues" evidence="2">
    <location>
        <begin position="151"/>
        <end position="161"/>
    </location>
</feature>
<dbReference type="InterPro" id="IPR035940">
    <property type="entry name" value="CAP_sf"/>
</dbReference>
<evidence type="ECO:0000256" key="1">
    <source>
        <dbReference type="SAM" id="Coils"/>
    </source>
</evidence>
<dbReference type="CDD" id="cd05379">
    <property type="entry name" value="CAP_bacterial"/>
    <property type="match status" value="1"/>
</dbReference>
<dbReference type="InterPro" id="IPR020840">
    <property type="entry name" value="Extracell_matrix-bd_GA"/>
</dbReference>
<feature type="domain" description="Extracellular matrix-binding protein ebh GA module" evidence="3">
    <location>
        <begin position="565"/>
        <end position="622"/>
    </location>
</feature>
<feature type="compositionally biased region" description="Low complexity" evidence="2">
    <location>
        <begin position="162"/>
        <end position="205"/>
    </location>
</feature>
<dbReference type="InterPro" id="IPR002988">
    <property type="entry name" value="GA_module"/>
</dbReference>
<feature type="domain" description="Extracellular matrix-binding protein ebh GA module" evidence="3">
    <location>
        <begin position="748"/>
        <end position="805"/>
    </location>
</feature>
<evidence type="ECO:0000259" key="3">
    <source>
        <dbReference type="SMART" id="SM00844"/>
    </source>
</evidence>
<dbReference type="Pfam" id="PF00188">
    <property type="entry name" value="CAP"/>
    <property type="match status" value="1"/>
</dbReference>
<feature type="coiled-coil region" evidence="1">
    <location>
        <begin position="214"/>
        <end position="285"/>
    </location>
</feature>
<organism evidence="4 5">
    <name type="scientific">Vagococcus hydrophili</name>
    <dbReference type="NCBI Taxonomy" id="2714947"/>
    <lineage>
        <taxon>Bacteria</taxon>
        <taxon>Bacillati</taxon>
        <taxon>Bacillota</taxon>
        <taxon>Bacilli</taxon>
        <taxon>Lactobacillales</taxon>
        <taxon>Enterococcaceae</taxon>
        <taxon>Vagococcus</taxon>
    </lineage>
</organism>
<evidence type="ECO:0000313" key="4">
    <source>
        <dbReference type="EMBL" id="QIL48365.1"/>
    </source>
</evidence>
<feature type="coiled-coil region" evidence="1">
    <location>
        <begin position="313"/>
        <end position="386"/>
    </location>
</feature>
<dbReference type="InterPro" id="IPR014044">
    <property type="entry name" value="CAP_dom"/>
</dbReference>
<dbReference type="Gene3D" id="3.40.33.10">
    <property type="entry name" value="CAP"/>
    <property type="match status" value="1"/>
</dbReference>
<dbReference type="SUPFAM" id="SSF64518">
    <property type="entry name" value="Phase 1 flagellin"/>
    <property type="match status" value="1"/>
</dbReference>
<dbReference type="AlphaFoldDB" id="A0A6G8ATV1"/>
<sequence>MRGSKKFSYVSNEIKEDYKPQLVKGRTGWVVKGLVYASLVGVGLMGVNVAETQAAEWTPNTAETIRAKIKEGDTSYTFVEGDTFYEIGRAINVKYTVLMELNGFAEGTQYTVPVGTTITFDGRKVTLTDKDGKVVNEKILSDDAKIDKSQPFINQKSDTIKGTSVSTNNQSTSTNNGGNSSKPNPVQPVTPVKPIKPTDPTTPIKPVDPKPEENRLAELKKQLAELEAQLANKQTELEDAIAKLNEANAQNRENSIILANAQITVNNLNEELIAAESAVVSAQNTVTEAQAAIDAWQPTDKETEIPKSLVEALNAAQAELAAAQANKEAIKNQRIAAEQALEEAKQLPMINTATILEGIDVINNEINSLQQKIDEVKAEIAKLEGNTKPTEDVKLEEARQKALNTLGTLNLLPEELADFTAVIQSAKSIEEINDYLAQAQLAHDKNEAIENESKELKAAKAKAIKQLAELNLGSEDKEVLSYQINNAVSVEEINDILINAKSISDENDKKLEAEKLKLEAAKSDAKKEIATLNLSGEEQATFISLVDNAKTVAEVSDALENARQVSDKNNQNEQSQLEKTKKEAINSLDGLNLKASEKAEFTNQIEKAQTIVEINAILKEAQATSNKNDESSSEKELSEAKNQAKYELAKMNLTQSQNIEFEKQIDEATTVSSINLIIANAQKVSDKNDADTEQSKKLEEAKASAKTSVNGMNLTSNQKVDFEKQINEVKSIDGVNLVVANAKKASDINDANEANAEKLAKAKTQAEKDVQSLEYLPQSEKDKFLAEIKSAQTISEVNTTLENAKKSDTQFKDDAENAKKLEASRKSALDELKGLNLKGNTSYETQIKNAKTEAEIKSALDAAKAESTKNDKDDATSKELEQAKKDAITEINKLNLSDTEKADFTNQVNAAKTASEISTIMKKAKDKSEANDSKKTATVTFLIKDQFGNDLGKVVKEVEAGGKYSFTLQDLGLDDSYSLARGPLKGDSPKNEGQNKNVMIVVKGPVVKDNDEHAAKFQEDFEKHMNELRAENGTDPLQHSSVLQEAADIRAKELADKFGHDRPNGEGSYTVLYDVDGGQSYNGLAENIASGGYGDMTGESAAEALFNDWHNSEDHNANMISGHTTEYGLAFFYDENTGRTYAVLLTSTPRK</sequence>
<dbReference type="PANTHER" id="PTHR31157:SF1">
    <property type="entry name" value="SCP DOMAIN-CONTAINING PROTEIN"/>
    <property type="match status" value="1"/>
</dbReference>
<proteinExistence type="predicted"/>
<feature type="domain" description="Extracellular matrix-binding protein ebh GA module" evidence="3">
    <location>
        <begin position="506"/>
        <end position="563"/>
    </location>
</feature>
<dbReference type="Gene3D" id="1.10.8.40">
    <property type="entry name" value="Albumin-binding domain"/>
    <property type="match status" value="3"/>
</dbReference>
<feature type="domain" description="Extracellular matrix-binding protein ebh GA module" evidence="3">
    <location>
        <begin position="623"/>
        <end position="682"/>
    </location>
</feature>
<keyword evidence="1" id="KW-0175">Coiled coil</keyword>
<dbReference type="Gene3D" id="1.20.5.420">
    <property type="entry name" value="Immunoglobulin FC, subunit C"/>
    <property type="match status" value="4"/>
</dbReference>
<dbReference type="KEGG" id="vhy:G7082_07590"/>
<protein>
    <recommendedName>
        <fullName evidence="3">Extracellular matrix-binding protein ebh GA module domain-containing protein</fullName>
    </recommendedName>
</protein>
<evidence type="ECO:0000313" key="5">
    <source>
        <dbReference type="Proteomes" id="UP000501747"/>
    </source>
</evidence>
<dbReference type="SUPFAM" id="SSF46997">
    <property type="entry name" value="Bacterial immunoglobulin/albumin-binding domains"/>
    <property type="match status" value="1"/>
</dbReference>
<dbReference type="RefSeq" id="WP_166034512.1">
    <property type="nucleotide sequence ID" value="NZ_CP049887.1"/>
</dbReference>
<accession>A0A6G8ATV1</accession>
<name>A0A6G8ATV1_9ENTE</name>
<dbReference type="Pfam" id="PF01468">
    <property type="entry name" value="GA"/>
    <property type="match status" value="8"/>
</dbReference>
<feature type="domain" description="Extracellular matrix-binding protein ebh GA module" evidence="3">
    <location>
        <begin position="865"/>
        <end position="925"/>
    </location>
</feature>
<feature type="compositionally biased region" description="Basic and acidic residues" evidence="2">
    <location>
        <begin position="684"/>
        <end position="703"/>
    </location>
</feature>
<keyword evidence="5" id="KW-1185">Reference proteome</keyword>
<feature type="coiled-coil region" evidence="1">
    <location>
        <begin position="749"/>
        <end position="776"/>
    </location>
</feature>